<dbReference type="GO" id="GO:0043190">
    <property type="term" value="C:ATP-binding cassette (ABC) transporter complex"/>
    <property type="evidence" value="ECO:0007669"/>
    <property type="project" value="InterPro"/>
</dbReference>
<dbReference type="Pfam" id="PF02405">
    <property type="entry name" value="MlaE"/>
    <property type="match status" value="1"/>
</dbReference>
<evidence type="ECO:0000256" key="1">
    <source>
        <dbReference type="SAM" id="Phobius"/>
    </source>
</evidence>
<feature type="transmembrane region" description="Helical" evidence="1">
    <location>
        <begin position="225"/>
        <end position="244"/>
    </location>
</feature>
<reference evidence="2 3" key="1">
    <citation type="journal article" date="2014" name="Nature">
        <title>An environmental bacterial taxon with a large and distinct metabolic repertoire.</title>
        <authorList>
            <person name="Wilson M.C."/>
            <person name="Mori T."/>
            <person name="Ruckert C."/>
            <person name="Uria A.R."/>
            <person name="Helf M.J."/>
            <person name="Takada K."/>
            <person name="Gernert C."/>
            <person name="Steffens U.A."/>
            <person name="Heycke N."/>
            <person name="Schmitt S."/>
            <person name="Rinke C."/>
            <person name="Helfrich E.J."/>
            <person name="Brachmann A.O."/>
            <person name="Gurgui C."/>
            <person name="Wakimoto T."/>
            <person name="Kracht M."/>
            <person name="Crusemann M."/>
            <person name="Hentschel U."/>
            <person name="Abe I."/>
            <person name="Matsunaga S."/>
            <person name="Kalinowski J."/>
            <person name="Takeyama H."/>
            <person name="Piel J."/>
        </authorList>
    </citation>
    <scope>NUCLEOTIDE SEQUENCE [LARGE SCALE GENOMIC DNA]</scope>
    <source>
        <strain evidence="3">TSY1</strain>
    </source>
</reference>
<dbReference type="PANTHER" id="PTHR30188:SF3">
    <property type="entry name" value="ABC TRANSPORTER PERMEASE"/>
    <property type="match status" value="1"/>
</dbReference>
<evidence type="ECO:0000313" key="2">
    <source>
        <dbReference type="EMBL" id="ETW94022.1"/>
    </source>
</evidence>
<name>W4L7K1_ENTF1</name>
<dbReference type="PATRIC" id="fig|1429438.4.peg.6896"/>
<accession>W4L7K1</accession>
<feature type="transmembrane region" description="Helical" evidence="1">
    <location>
        <begin position="181"/>
        <end position="205"/>
    </location>
</feature>
<keyword evidence="1" id="KW-1133">Transmembrane helix</keyword>
<feature type="transmembrane region" description="Helical" evidence="1">
    <location>
        <begin position="324"/>
        <end position="347"/>
    </location>
</feature>
<evidence type="ECO:0008006" key="4">
    <source>
        <dbReference type="Google" id="ProtNLM"/>
    </source>
</evidence>
<protein>
    <recommendedName>
        <fullName evidence="4">STAS domain-containing protein</fullName>
    </recommendedName>
</protein>
<keyword evidence="3" id="KW-1185">Reference proteome</keyword>
<dbReference type="AlphaFoldDB" id="W4L7K1"/>
<keyword evidence="1" id="KW-0812">Transmembrane</keyword>
<dbReference type="PANTHER" id="PTHR30188">
    <property type="entry name" value="ABC TRANSPORTER PERMEASE PROTEIN-RELATED"/>
    <property type="match status" value="1"/>
</dbReference>
<organism evidence="2 3">
    <name type="scientific">Entotheonella factor</name>
    <dbReference type="NCBI Taxonomy" id="1429438"/>
    <lineage>
        <taxon>Bacteria</taxon>
        <taxon>Pseudomonadati</taxon>
        <taxon>Nitrospinota/Tectimicrobiota group</taxon>
        <taxon>Candidatus Tectimicrobiota</taxon>
        <taxon>Candidatus Entotheonellia</taxon>
        <taxon>Candidatus Entotheonellales</taxon>
        <taxon>Candidatus Entotheonellaceae</taxon>
        <taxon>Candidatus Entotheonella</taxon>
    </lineage>
</organism>
<gene>
    <name evidence="2" type="ORF">ETSY1_36685</name>
</gene>
<dbReference type="HOGENOM" id="CLU_045686_0_2_7"/>
<dbReference type="GO" id="GO:0005548">
    <property type="term" value="F:phospholipid transporter activity"/>
    <property type="evidence" value="ECO:0007669"/>
    <property type="project" value="TreeGrafter"/>
</dbReference>
<keyword evidence="1" id="KW-0472">Membrane</keyword>
<sequence>MALVNDPRPVAPPRSILGFSHPTQTTLHVRLAGSWRLADGLPSVRDVQQQFTESPRIERVTFDATALSAWDTGLLTFLMQSFAICDQHRAEVDRSGLPQGVQRLLALAEAVPERQGVRRTEMRVAWLNHIGERTLALGEAMVEAMTFLGDACLAFLRLLRGQIQFRRKDFGIILQDCSARALPIVSLISFLVGLILAFVGAVQLQQFGAQIYVADLVGLGMAREMGAMMTGIIMAGRTGAAFAAQLGTMRVNEEIDALTTMGFSPMDFLVLPRMLALMTMLPLLCLYADFMGILGGLVVGVGMLDLELAQYVNESLLALSLLDFGLGLIKSAVYGAVIAIAGCYRGMQCGNSSAAVGEAATSAVVTSIVWIVVASAILTVIYDALGL</sequence>
<feature type="transmembrane region" description="Helical" evidence="1">
    <location>
        <begin position="281"/>
        <end position="304"/>
    </location>
</feature>
<comment type="caution">
    <text evidence="2">The sequence shown here is derived from an EMBL/GenBank/DDBJ whole genome shotgun (WGS) entry which is preliminary data.</text>
</comment>
<evidence type="ECO:0000313" key="3">
    <source>
        <dbReference type="Proteomes" id="UP000019141"/>
    </source>
</evidence>
<dbReference type="InterPro" id="IPR030802">
    <property type="entry name" value="Permease_MalE"/>
</dbReference>
<feature type="transmembrane region" description="Helical" evidence="1">
    <location>
        <begin position="359"/>
        <end position="382"/>
    </location>
</feature>
<dbReference type="Proteomes" id="UP000019141">
    <property type="component" value="Unassembled WGS sequence"/>
</dbReference>
<dbReference type="EMBL" id="AZHW01001131">
    <property type="protein sequence ID" value="ETW94022.1"/>
    <property type="molecule type" value="Genomic_DNA"/>
</dbReference>
<proteinExistence type="predicted"/>